<dbReference type="Pfam" id="PF01408">
    <property type="entry name" value="GFO_IDH_MocA"/>
    <property type="match status" value="1"/>
</dbReference>
<dbReference type="SUPFAM" id="SSF51735">
    <property type="entry name" value="NAD(P)-binding Rossmann-fold domains"/>
    <property type="match status" value="1"/>
</dbReference>
<protein>
    <submittedName>
        <fullName evidence="3">Dehydrogenase</fullName>
    </submittedName>
</protein>
<sequence>MNIATIGTGSIVDTFLAAAEQVAGITPVAMYSRKESTAMPLAQKYNISKIYTDLNALVCDSSIDFIYVASPNSLHFEHTLLALQHGKHVICEKPFTSTVEELELLIQYAKQNKLMLFEAITTIHLPNYKLIQEQINLLGPIKFIQCNISQYSRKYNDFLAGETPNVFNPKFSGGALYDINIYNIHFVLNLFGKPTHIHYTANKHANGIDTSGIAVLTYPEFIAECVGCKDTRSMNFALIQGEKGYIHVLNGANGCEKILVHLDNEVHELNEQNNPNWWYYELFNFKQIFENKDYDACYDLLAYSHNVLETLVAARQSAGIIFEADSVIRTTK</sequence>
<organism evidence="3 4">
    <name type="scientific">Paenibacillus turicensis</name>
    <dbReference type="NCBI Taxonomy" id="160487"/>
    <lineage>
        <taxon>Bacteria</taxon>
        <taxon>Bacillati</taxon>
        <taxon>Bacillota</taxon>
        <taxon>Bacilli</taxon>
        <taxon>Bacillales</taxon>
        <taxon>Paenibacillaceae</taxon>
        <taxon>Paenibacillus</taxon>
    </lineage>
</organism>
<comment type="caution">
    <text evidence="3">The sequence shown here is derived from an EMBL/GenBank/DDBJ whole genome shotgun (WGS) entry which is preliminary data.</text>
</comment>
<dbReference type="PANTHER" id="PTHR43054">
    <property type="match status" value="1"/>
</dbReference>
<dbReference type="Proteomes" id="UP001519272">
    <property type="component" value="Unassembled WGS sequence"/>
</dbReference>
<dbReference type="EMBL" id="JAGGKG010000005">
    <property type="protein sequence ID" value="MBP1904756.1"/>
    <property type="molecule type" value="Genomic_DNA"/>
</dbReference>
<dbReference type="InterPro" id="IPR000683">
    <property type="entry name" value="Gfo/Idh/MocA-like_OxRdtase_N"/>
</dbReference>
<dbReference type="PANTHER" id="PTHR43054:SF1">
    <property type="entry name" value="SCYLLO-INOSITOL 2-DEHYDROGENASE (NADP(+)) IOLU"/>
    <property type="match status" value="1"/>
</dbReference>
<gene>
    <name evidence="3" type="ORF">J2Z32_001380</name>
</gene>
<keyword evidence="4" id="KW-1185">Reference proteome</keyword>
<proteinExistence type="predicted"/>
<dbReference type="Pfam" id="PF22725">
    <property type="entry name" value="GFO_IDH_MocA_C3"/>
    <property type="match status" value="1"/>
</dbReference>
<evidence type="ECO:0000259" key="2">
    <source>
        <dbReference type="Pfam" id="PF22725"/>
    </source>
</evidence>
<accession>A0ABS4FQC8</accession>
<evidence type="ECO:0000259" key="1">
    <source>
        <dbReference type="Pfam" id="PF01408"/>
    </source>
</evidence>
<evidence type="ECO:0000313" key="4">
    <source>
        <dbReference type="Proteomes" id="UP001519272"/>
    </source>
</evidence>
<feature type="domain" description="Gfo/Idh/MocA-like oxidoreductase N-terminal" evidence="1">
    <location>
        <begin position="1"/>
        <end position="117"/>
    </location>
</feature>
<dbReference type="RefSeq" id="WP_210088434.1">
    <property type="nucleotide sequence ID" value="NZ_JAGGKG010000005.1"/>
</dbReference>
<reference evidence="3 4" key="1">
    <citation type="submission" date="2021-03" db="EMBL/GenBank/DDBJ databases">
        <title>Genomic Encyclopedia of Type Strains, Phase IV (KMG-IV): sequencing the most valuable type-strain genomes for metagenomic binning, comparative biology and taxonomic classification.</title>
        <authorList>
            <person name="Goeker M."/>
        </authorList>
    </citation>
    <scope>NUCLEOTIDE SEQUENCE [LARGE SCALE GENOMIC DNA]</scope>
    <source>
        <strain evidence="3 4">DSM 14349</strain>
    </source>
</reference>
<evidence type="ECO:0000313" key="3">
    <source>
        <dbReference type="EMBL" id="MBP1904756.1"/>
    </source>
</evidence>
<feature type="domain" description="GFO/IDH/MocA-like oxidoreductase" evidence="2">
    <location>
        <begin position="138"/>
        <end position="246"/>
    </location>
</feature>
<dbReference type="SUPFAM" id="SSF55347">
    <property type="entry name" value="Glyceraldehyde-3-phosphate dehydrogenase-like, C-terminal domain"/>
    <property type="match status" value="1"/>
</dbReference>
<dbReference type="InterPro" id="IPR036291">
    <property type="entry name" value="NAD(P)-bd_dom_sf"/>
</dbReference>
<dbReference type="Gene3D" id="3.30.360.10">
    <property type="entry name" value="Dihydrodipicolinate Reductase, domain 2"/>
    <property type="match status" value="1"/>
</dbReference>
<name>A0ABS4FQC8_9BACL</name>
<dbReference type="InterPro" id="IPR055170">
    <property type="entry name" value="GFO_IDH_MocA-like_dom"/>
</dbReference>
<dbReference type="Gene3D" id="3.40.50.720">
    <property type="entry name" value="NAD(P)-binding Rossmann-like Domain"/>
    <property type="match status" value="1"/>
</dbReference>